<evidence type="ECO:0000313" key="2">
    <source>
        <dbReference type="EMBL" id="WPU91404.1"/>
    </source>
</evidence>
<dbReference type="Gene3D" id="3.30.559.30">
    <property type="entry name" value="Nonribosomal peptide synthetase, condensation domain"/>
    <property type="match status" value="1"/>
</dbReference>
<dbReference type="Gene3D" id="3.30.559.10">
    <property type="entry name" value="Chloramphenicol acetyltransferase-like domain"/>
    <property type="match status" value="1"/>
</dbReference>
<dbReference type="InterPro" id="IPR052058">
    <property type="entry name" value="Alcohol_O-acetyltransferase"/>
</dbReference>
<reference evidence="2 3" key="1">
    <citation type="submission" date="2023-11" db="EMBL/GenBank/DDBJ databases">
        <title>Analysis of the Genomes of Mucilaginibacter gossypii cycad 4 and M. sabulilitoris SNA2: microbes with the potential for plant growth promotion.</title>
        <authorList>
            <person name="Hirsch A.M."/>
            <person name="Humm E."/>
            <person name="Rubbi M."/>
            <person name="Del Vecchio G."/>
            <person name="Ha S.M."/>
            <person name="Pellegrini M."/>
            <person name="Gunsalus R.P."/>
        </authorList>
    </citation>
    <scope>NUCLEOTIDE SEQUENCE [LARGE SCALE GENOMIC DNA]</scope>
    <source>
        <strain evidence="2 3">SNA2</strain>
    </source>
</reference>
<name>A0ABZ0TF59_9SPHI</name>
<evidence type="ECO:0000259" key="1">
    <source>
        <dbReference type="Pfam" id="PF00668"/>
    </source>
</evidence>
<dbReference type="RefSeq" id="WP_321560570.1">
    <property type="nucleotide sequence ID" value="NZ_CP139558.1"/>
</dbReference>
<dbReference type="SUPFAM" id="SSF52777">
    <property type="entry name" value="CoA-dependent acyltransferases"/>
    <property type="match status" value="2"/>
</dbReference>
<organism evidence="2 3">
    <name type="scientific">Mucilaginibacter sabulilitoris</name>
    <dbReference type="NCBI Taxonomy" id="1173583"/>
    <lineage>
        <taxon>Bacteria</taxon>
        <taxon>Pseudomonadati</taxon>
        <taxon>Bacteroidota</taxon>
        <taxon>Sphingobacteriia</taxon>
        <taxon>Sphingobacteriales</taxon>
        <taxon>Sphingobacteriaceae</taxon>
        <taxon>Mucilaginibacter</taxon>
    </lineage>
</organism>
<dbReference type="PANTHER" id="PTHR28037">
    <property type="entry name" value="ALCOHOL O-ACETYLTRANSFERASE 1-RELATED"/>
    <property type="match status" value="1"/>
</dbReference>
<dbReference type="Proteomes" id="UP001324380">
    <property type="component" value="Chromosome"/>
</dbReference>
<dbReference type="InterPro" id="IPR001242">
    <property type="entry name" value="Condensation_dom"/>
</dbReference>
<dbReference type="PANTHER" id="PTHR28037:SF1">
    <property type="entry name" value="ALCOHOL O-ACETYLTRANSFERASE 1-RELATED"/>
    <property type="match status" value="1"/>
</dbReference>
<feature type="domain" description="Condensation" evidence="1">
    <location>
        <begin position="15"/>
        <end position="305"/>
    </location>
</feature>
<dbReference type="EMBL" id="CP139558">
    <property type="protein sequence ID" value="WPU91404.1"/>
    <property type="molecule type" value="Genomic_DNA"/>
</dbReference>
<gene>
    <name evidence="2" type="ORF">SNE25_18980</name>
</gene>
<evidence type="ECO:0000313" key="3">
    <source>
        <dbReference type="Proteomes" id="UP001324380"/>
    </source>
</evidence>
<sequence>MKRKLLFAERVIYGDGKKAFNAVVPIKIHGSFSEADLNFALSRIQEKHPLLKAFIEVDKYNMPWFVVDEAADNPIPVRTMARISDDDWETEVTNEWSTSFNTGKGPLMRVIWIKGEHASDLILVMHHCLCDGRTAMSILADLLKVLNNSQTDIGKQAPILSMYDIVPAEVLENKKRIIKAKLKGLLNHFLLWIIPVNRKLPKRGKDYMIHWKLDKDLGNQLVLTSKSAGVTINTLLCVVILKAFQEIRKEKFFNNIACPVDIRKYMPLIKEDCIFAFVSMVALAADNKLNFIDNAKKMQEVINTKIAKLDPYQMIMMFEESHSSINYLIDFLRYSKPDNDFLFSNLGRIGIEHQYRSFEVETIYSPSAVGPFGNTTGFVASTYRGLMDFTFIGNELFIPYDEALLIKERIVDIIQEQTAHLTPATAV</sequence>
<dbReference type="Pfam" id="PF00668">
    <property type="entry name" value="Condensation"/>
    <property type="match status" value="1"/>
</dbReference>
<accession>A0ABZ0TF59</accession>
<dbReference type="InterPro" id="IPR023213">
    <property type="entry name" value="CAT-like_dom_sf"/>
</dbReference>
<keyword evidence="3" id="KW-1185">Reference proteome</keyword>
<proteinExistence type="predicted"/>
<protein>
    <submittedName>
        <fullName evidence="2">Condensation domain-containing protein</fullName>
    </submittedName>
</protein>